<dbReference type="GO" id="GO:0007520">
    <property type="term" value="P:myoblast fusion"/>
    <property type="evidence" value="ECO:0007669"/>
    <property type="project" value="TreeGrafter"/>
</dbReference>
<dbReference type="SUPFAM" id="SSF48371">
    <property type="entry name" value="ARM repeat"/>
    <property type="match status" value="1"/>
</dbReference>
<dbReference type="Proteomes" id="UP000287033">
    <property type="component" value="Unassembled WGS sequence"/>
</dbReference>
<dbReference type="Gene3D" id="2.60.40.150">
    <property type="entry name" value="C2 domain"/>
    <property type="match status" value="1"/>
</dbReference>
<proteinExistence type="inferred from homology"/>
<comment type="caution">
    <text evidence="4">The sequence shown here is derived from an EMBL/GenBank/DDBJ whole genome shotgun (WGS) entry which is preliminary data.</text>
</comment>
<evidence type="ECO:0000256" key="1">
    <source>
        <dbReference type="ARBA" id="ARBA00022553"/>
    </source>
</evidence>
<dbReference type="InterPro" id="IPR026791">
    <property type="entry name" value="DOCK"/>
</dbReference>
<dbReference type="GO" id="GO:0005886">
    <property type="term" value="C:plasma membrane"/>
    <property type="evidence" value="ECO:0007669"/>
    <property type="project" value="TreeGrafter"/>
</dbReference>
<name>A0A401RW10_CHIPU</name>
<dbReference type="OMA" id="HDCRDIL"/>
<dbReference type="AlphaFoldDB" id="A0A401RW10"/>
<dbReference type="GO" id="GO:0031267">
    <property type="term" value="F:small GTPase binding"/>
    <property type="evidence" value="ECO:0007669"/>
    <property type="project" value="TreeGrafter"/>
</dbReference>
<dbReference type="OrthoDB" id="18896at2759"/>
<dbReference type="Pfam" id="PF14429">
    <property type="entry name" value="DOCK-C2"/>
    <property type="match status" value="1"/>
</dbReference>
<dbReference type="InterPro" id="IPR027007">
    <property type="entry name" value="C2_DOCK-type_domain"/>
</dbReference>
<evidence type="ECO:0000313" key="4">
    <source>
        <dbReference type="EMBL" id="GCC22344.1"/>
    </source>
</evidence>
<dbReference type="Pfam" id="PF23554">
    <property type="entry name" value="TPR_DOCK"/>
    <property type="match status" value="1"/>
</dbReference>
<dbReference type="InterPro" id="IPR016024">
    <property type="entry name" value="ARM-type_fold"/>
</dbReference>
<dbReference type="EMBL" id="BEZZ01000009">
    <property type="protein sequence ID" value="GCC22344.1"/>
    <property type="molecule type" value="Genomic_DNA"/>
</dbReference>
<dbReference type="InterPro" id="IPR035892">
    <property type="entry name" value="C2_domain_sf"/>
</dbReference>
<dbReference type="InterPro" id="IPR056372">
    <property type="entry name" value="TPR_DOCK"/>
</dbReference>
<dbReference type="FunFam" id="2.60.40.150:FF:000044">
    <property type="entry name" value="dedicator of cytokinesis protein 1"/>
    <property type="match status" value="1"/>
</dbReference>
<keyword evidence="1" id="KW-0597">Phosphoprotein</keyword>
<gene>
    <name evidence="4" type="ORF">chiPu_0000731</name>
</gene>
<dbReference type="GO" id="GO:0005085">
    <property type="term" value="F:guanyl-nucleotide exchange factor activity"/>
    <property type="evidence" value="ECO:0007669"/>
    <property type="project" value="InterPro"/>
</dbReference>
<dbReference type="PANTHER" id="PTHR45653">
    <property type="entry name" value="DEDICATOR OF CYTOKINESIS"/>
    <property type="match status" value="1"/>
</dbReference>
<feature type="domain" description="C2 DOCK-type" evidence="3">
    <location>
        <begin position="93"/>
        <end position="277"/>
    </location>
</feature>
<organism evidence="4 5">
    <name type="scientific">Chiloscyllium punctatum</name>
    <name type="common">Brownbanded bambooshark</name>
    <name type="synonym">Hemiscyllium punctatum</name>
    <dbReference type="NCBI Taxonomy" id="137246"/>
    <lineage>
        <taxon>Eukaryota</taxon>
        <taxon>Metazoa</taxon>
        <taxon>Chordata</taxon>
        <taxon>Craniata</taxon>
        <taxon>Vertebrata</taxon>
        <taxon>Chondrichthyes</taxon>
        <taxon>Elasmobranchii</taxon>
        <taxon>Galeomorphii</taxon>
        <taxon>Galeoidea</taxon>
        <taxon>Orectolobiformes</taxon>
        <taxon>Hemiscylliidae</taxon>
        <taxon>Chiloscyllium</taxon>
    </lineage>
</organism>
<evidence type="ECO:0000256" key="2">
    <source>
        <dbReference type="PROSITE-ProRule" id="PRU00983"/>
    </source>
</evidence>
<dbReference type="PANTHER" id="PTHR45653:SF1">
    <property type="entry name" value="DEDICATOR OF CYTOKINESIS PROTEIN 1"/>
    <property type="match status" value="1"/>
</dbReference>
<dbReference type="InterPro" id="IPR047026">
    <property type="entry name" value="DOCK1_C2"/>
</dbReference>
<evidence type="ECO:0000259" key="3">
    <source>
        <dbReference type="PROSITE" id="PS51650"/>
    </source>
</evidence>
<comment type="similarity">
    <text evidence="2">Belongs to the DOCK family.</text>
</comment>
<evidence type="ECO:0000313" key="5">
    <source>
        <dbReference type="Proteomes" id="UP000287033"/>
    </source>
</evidence>
<dbReference type="GO" id="GO:0007264">
    <property type="term" value="P:small GTPase-mediated signal transduction"/>
    <property type="evidence" value="ECO:0007669"/>
    <property type="project" value="InterPro"/>
</dbReference>
<dbReference type="STRING" id="137246.A0A401RW10"/>
<reference evidence="4 5" key="1">
    <citation type="journal article" date="2018" name="Nat. Ecol. Evol.">
        <title>Shark genomes provide insights into elasmobranch evolution and the origin of vertebrates.</title>
        <authorList>
            <person name="Hara Y"/>
            <person name="Yamaguchi K"/>
            <person name="Onimaru K"/>
            <person name="Kadota M"/>
            <person name="Koyanagi M"/>
            <person name="Keeley SD"/>
            <person name="Tatsumi K"/>
            <person name="Tanaka K"/>
            <person name="Motone F"/>
            <person name="Kageyama Y"/>
            <person name="Nozu R"/>
            <person name="Adachi N"/>
            <person name="Nishimura O"/>
            <person name="Nakagawa R"/>
            <person name="Tanegashima C"/>
            <person name="Kiyatake I"/>
            <person name="Matsumoto R"/>
            <person name="Murakumo K"/>
            <person name="Nishida K"/>
            <person name="Terakita A"/>
            <person name="Kuratani S"/>
            <person name="Sato K"/>
            <person name="Hyodo S Kuraku.S."/>
        </authorList>
    </citation>
    <scope>NUCLEOTIDE SEQUENCE [LARGE SCALE GENOMIC DNA]</scope>
</reference>
<sequence>MGWTWDLLTDLLSRSPNLRDKSRYCRHQFLRVCQVSGGLGEAAAVVSGVPGAAGQCPTSCRKAALTQLGALIVLLRKEESMLEDLKDTNCDVRNDIYVTLQLGEFDKGNKTTSKNVEVTMMVYDEEGKRLENVIFPGAGDDGISEYKSVIYYQVKQPRWFETVKVAIPIEDVNRSHLRFTFRHRSSQDSKDKSEKIFALAFVKLMRYDGTTLRDGEHDLIVYKSDAKKLEDAAPYLTLPATKATLEEKGYTMTGKNMHSFGNLAISKDSFQISTLVCSTKLTQNVDLLGLLKWRSNTNLLQQNLRQLMKVDGEEVVKVFIIGLIADRKFQHFNPVLETYIKKHFSATLAYTKLTTVLKNYVDNSEKPNVTDQLYKAMKSLEYVFKFIVRSRILFNQLYEDNGESNFMDSLRQLFRSINDMMNSASDQTVIVKGAALKYLPTIVNDVKLVFDPKELSKLFTDFIHKVPSGRLVLQKLYCLIEIVHSDLFTQHDCRDILLPMMTEQLKYHLEKQEELKACCHLLSNILEVLYRKDVGPTQRHVQLIMEKLLRTVNRTVISMGRDSDLIGNFVACMTAILRQMEDYHYAHLIKVFGKMRSDVVQWQSSDCSDGSTVVLVDPAQVALASLTQDS</sequence>
<accession>A0A401RW10</accession>
<dbReference type="GO" id="GO:0005737">
    <property type="term" value="C:cytoplasm"/>
    <property type="evidence" value="ECO:0007669"/>
    <property type="project" value="TreeGrafter"/>
</dbReference>
<protein>
    <recommendedName>
        <fullName evidence="3">C2 DOCK-type domain-containing protein</fullName>
    </recommendedName>
</protein>
<dbReference type="PROSITE" id="PS51650">
    <property type="entry name" value="C2_DOCK"/>
    <property type="match status" value="1"/>
</dbReference>
<dbReference type="GO" id="GO:0016477">
    <property type="term" value="P:cell migration"/>
    <property type="evidence" value="ECO:0007669"/>
    <property type="project" value="TreeGrafter"/>
</dbReference>
<dbReference type="CDD" id="cd08694">
    <property type="entry name" value="C2_Dock-A"/>
    <property type="match status" value="1"/>
</dbReference>
<keyword evidence="5" id="KW-1185">Reference proteome</keyword>